<sequence length="122" mass="14273">MPQPALQPSCSHSPRRQPPNPSRVALTLALPVMQASSWWQTKKRNPTEHKLLRTQKRPGLTARHHWRYQALQSNLTLTPTLTKTVMPILCLFRVQMGFHEPNYTLVTSHTRLQFEQPWIWKS</sequence>
<evidence type="ECO:0000313" key="3">
    <source>
        <dbReference type="Proteomes" id="UP001295444"/>
    </source>
</evidence>
<feature type="compositionally biased region" description="Polar residues" evidence="1">
    <location>
        <begin position="1"/>
        <end position="12"/>
    </location>
</feature>
<gene>
    <name evidence="2" type="ORF">PECUL_23A025298</name>
</gene>
<evidence type="ECO:0000256" key="1">
    <source>
        <dbReference type="SAM" id="MobiDB-lite"/>
    </source>
</evidence>
<organism evidence="2 3">
    <name type="scientific">Pelobates cultripes</name>
    <name type="common">Western spadefoot toad</name>
    <dbReference type="NCBI Taxonomy" id="61616"/>
    <lineage>
        <taxon>Eukaryota</taxon>
        <taxon>Metazoa</taxon>
        <taxon>Chordata</taxon>
        <taxon>Craniata</taxon>
        <taxon>Vertebrata</taxon>
        <taxon>Euteleostomi</taxon>
        <taxon>Amphibia</taxon>
        <taxon>Batrachia</taxon>
        <taxon>Anura</taxon>
        <taxon>Pelobatoidea</taxon>
        <taxon>Pelobatidae</taxon>
        <taxon>Pelobates</taxon>
    </lineage>
</organism>
<accession>A0AAD1TBX6</accession>
<dbReference type="EMBL" id="OW240921">
    <property type="protein sequence ID" value="CAH2319833.1"/>
    <property type="molecule type" value="Genomic_DNA"/>
</dbReference>
<name>A0AAD1TBX6_PELCU</name>
<evidence type="ECO:0000313" key="2">
    <source>
        <dbReference type="EMBL" id="CAH2319833.1"/>
    </source>
</evidence>
<keyword evidence="3" id="KW-1185">Reference proteome</keyword>
<proteinExistence type="predicted"/>
<dbReference type="Proteomes" id="UP001295444">
    <property type="component" value="Chromosome 10"/>
</dbReference>
<feature type="region of interest" description="Disordered" evidence="1">
    <location>
        <begin position="1"/>
        <end position="22"/>
    </location>
</feature>
<reference evidence="2" key="1">
    <citation type="submission" date="2022-03" db="EMBL/GenBank/DDBJ databases">
        <authorList>
            <person name="Alioto T."/>
            <person name="Alioto T."/>
            <person name="Gomez Garrido J."/>
        </authorList>
    </citation>
    <scope>NUCLEOTIDE SEQUENCE</scope>
</reference>
<protein>
    <submittedName>
        <fullName evidence="2">Uncharacterized protein</fullName>
    </submittedName>
</protein>
<dbReference type="AlphaFoldDB" id="A0AAD1TBX6"/>